<name>A0ABS4G8J6_9CLOT</name>
<organism evidence="1 2">
    <name type="scientific">Youngiibacter multivorans</name>
    <dbReference type="NCBI Taxonomy" id="937251"/>
    <lineage>
        <taxon>Bacteria</taxon>
        <taxon>Bacillati</taxon>
        <taxon>Bacillota</taxon>
        <taxon>Clostridia</taxon>
        <taxon>Eubacteriales</taxon>
        <taxon>Clostridiaceae</taxon>
        <taxon>Youngiibacter</taxon>
    </lineage>
</organism>
<dbReference type="RefSeq" id="WP_209461042.1">
    <property type="nucleotide sequence ID" value="NZ_JAGGKC010000047.1"/>
</dbReference>
<reference evidence="1 2" key="1">
    <citation type="submission" date="2021-03" db="EMBL/GenBank/DDBJ databases">
        <title>Genomic Encyclopedia of Type Strains, Phase IV (KMG-IV): sequencing the most valuable type-strain genomes for metagenomic binning, comparative biology and taxonomic classification.</title>
        <authorList>
            <person name="Goeker M."/>
        </authorList>
    </citation>
    <scope>NUCLEOTIDE SEQUENCE [LARGE SCALE GENOMIC DNA]</scope>
    <source>
        <strain evidence="1 2">DSM 6139</strain>
    </source>
</reference>
<comment type="caution">
    <text evidence="1">The sequence shown here is derived from an EMBL/GenBank/DDBJ whole genome shotgun (WGS) entry which is preliminary data.</text>
</comment>
<proteinExistence type="predicted"/>
<protein>
    <submittedName>
        <fullName evidence="1">Uncharacterized protein</fullName>
    </submittedName>
</protein>
<dbReference type="EMBL" id="JAGGKC010000047">
    <property type="protein sequence ID" value="MBP1920890.1"/>
    <property type="molecule type" value="Genomic_DNA"/>
</dbReference>
<evidence type="ECO:0000313" key="1">
    <source>
        <dbReference type="EMBL" id="MBP1920890.1"/>
    </source>
</evidence>
<dbReference type="Proteomes" id="UP001519271">
    <property type="component" value="Unassembled WGS sequence"/>
</dbReference>
<evidence type="ECO:0000313" key="2">
    <source>
        <dbReference type="Proteomes" id="UP001519271"/>
    </source>
</evidence>
<accession>A0ABS4G8J6</accession>
<keyword evidence="2" id="KW-1185">Reference proteome</keyword>
<gene>
    <name evidence="1" type="ORF">J2Z34_003410</name>
</gene>
<sequence length="124" mass="14738">MEIIEVTNRLWDLRVIGFLYDPIQGVAEIKLEDDIVHVIKFTNIKSLVFNQNPSDYYKKDYTYFELNEIFFEIRNLKVYKNNKVILNMKFNIILELTLSTVLILAEKIEIDNVIFDIQRGSFVL</sequence>